<dbReference type="VEuPathDB" id="TrichDB:TRFO_30914"/>
<protein>
    <submittedName>
        <fullName evidence="1">Uncharacterized protein</fullName>
    </submittedName>
</protein>
<evidence type="ECO:0000313" key="1">
    <source>
        <dbReference type="EMBL" id="OHT02047.1"/>
    </source>
</evidence>
<dbReference type="EMBL" id="MLAK01000883">
    <property type="protein sequence ID" value="OHT02047.1"/>
    <property type="molecule type" value="Genomic_DNA"/>
</dbReference>
<reference evidence="1" key="1">
    <citation type="submission" date="2016-10" db="EMBL/GenBank/DDBJ databases">
        <authorList>
            <person name="Benchimol M."/>
            <person name="Almeida L.G."/>
            <person name="Vasconcelos A.T."/>
            <person name="Perreira-Neves A."/>
            <person name="Rosa I.A."/>
            <person name="Tasca T."/>
            <person name="Bogo M.R."/>
            <person name="de Souza W."/>
        </authorList>
    </citation>
    <scope>NUCLEOTIDE SEQUENCE [LARGE SCALE GENOMIC DNA]</scope>
    <source>
        <strain evidence="1">K</strain>
    </source>
</reference>
<dbReference type="Proteomes" id="UP000179807">
    <property type="component" value="Unassembled WGS sequence"/>
</dbReference>
<name>A0A1J4JSD0_9EUKA</name>
<organism evidence="1 2">
    <name type="scientific">Tritrichomonas foetus</name>
    <dbReference type="NCBI Taxonomy" id="1144522"/>
    <lineage>
        <taxon>Eukaryota</taxon>
        <taxon>Metamonada</taxon>
        <taxon>Parabasalia</taxon>
        <taxon>Tritrichomonadida</taxon>
        <taxon>Tritrichomonadidae</taxon>
        <taxon>Tritrichomonas</taxon>
    </lineage>
</organism>
<sequence length="907" mass="105130">MKKTTIPIDISIDFIRLIFDLSVVNQMEKDDFLLSLSDFDYSIGRSMNSTKNNLIPLIADSQNFLRQISMFHYFLVSNDIDSSQLIANLNQVRIPITRPNELRSHKDQAVKSISMNSIPFFQEKIKQCHENIEDFANSTADYFNSQNYSEAYLQYFGLVTFPSLFFHFADQEFSKLGYQYLKVLITKLPSSKYSYFISGFILEAHEFQSHLWKVFDELVATTVIQVTSDGQYFYPLLMAFKKSVQLLSHYQKKILIKFLYNDIESFIVFLVENFILNSYNIYHSSKIRLQDDKNPIEVISSFIGITRKSPHVDTLITALYESKISKSLPNHDLYMNNATAPLIISLRDLFILQEIITHSSKNEETKLKNTDTNAIKNNEIMRNNETLISENPKNGEMINREINRINMTNVKANTMMNRSVNVKIPNSLIIPSTVSNYFFPIICNTPMFSKNEYKQFHIIKNHEEPIFEKDPNMELVNNEISTIASQIYLNSVSVIRYEKYLPPTTRKSVENLRQLLKEKGMSLISPTNSKLSNSPLNYCKRIVLKQNFSRFLQVENACINNSMNNVVIQKSINRTIKHLIHVLGCLLGELYQTDQTPADPLLTSSLQSHFLQNSTVVQAETQSWAVLRHKNCFNYVDVSDETQFLRTSLFQSSGMINTTFGQKISFFDPMNEPFLNAGLLSSFDRSSFSKKPSSVIRKRRNSFGTTKSLSTSFQFELIKTLSQIGQNDLFLKFLACIRMFDQSNLEDSQLTYLRKLYIRFMNAERIRKLTKKYKYDQSNSTKEDFSEIVRMIDSLSKTKKGSCILMLAEIGRKVNEVGKQFENPIIASKSILKHCLLLSSTDSFYNAFVWEQKLMTVFPILRKHANALYLNLIPSLEFIESTFFEYLGKNDNELFEKTQEIRRTLFK</sequence>
<accession>A0A1J4JSD0</accession>
<evidence type="ECO:0000313" key="2">
    <source>
        <dbReference type="Proteomes" id="UP000179807"/>
    </source>
</evidence>
<dbReference type="AlphaFoldDB" id="A0A1J4JSD0"/>
<proteinExistence type="predicted"/>
<keyword evidence="2" id="KW-1185">Reference proteome</keyword>
<dbReference type="GeneID" id="94842324"/>
<gene>
    <name evidence="1" type="ORF">TRFO_30914</name>
</gene>
<dbReference type="RefSeq" id="XP_068355183.1">
    <property type="nucleotide sequence ID" value="XM_068507620.1"/>
</dbReference>
<comment type="caution">
    <text evidence="1">The sequence shown here is derived from an EMBL/GenBank/DDBJ whole genome shotgun (WGS) entry which is preliminary data.</text>
</comment>